<dbReference type="RefSeq" id="XP_067546377.1">
    <property type="nucleotide sequence ID" value="XM_067694013.1"/>
</dbReference>
<evidence type="ECO:0000313" key="2">
    <source>
        <dbReference type="Proteomes" id="UP000669133"/>
    </source>
</evidence>
<gene>
    <name evidence="1" type="ORF">I9W82_004894</name>
</gene>
<comment type="caution">
    <text evidence="1">The sequence shown here is derived from an EMBL/GenBank/DDBJ whole genome shotgun (WGS) entry which is preliminary data.</text>
</comment>
<evidence type="ECO:0000313" key="1">
    <source>
        <dbReference type="EMBL" id="KAG5417261.1"/>
    </source>
</evidence>
<accession>A0A8H8DB09</accession>
<reference evidence="1 2" key="1">
    <citation type="submission" date="2020-12" db="EMBL/GenBank/DDBJ databases">
        <title>Effect of drift, selection, and recombination on the evolution of hybrid genomes in Candida yeast pathogens.</title>
        <authorList>
            <person name="Mixao V."/>
            <person name="Ksiezopolska E."/>
            <person name="Saus E."/>
            <person name="Boekhout T."/>
            <person name="Gacser A."/>
            <person name="Gabaldon T."/>
        </authorList>
    </citation>
    <scope>NUCLEOTIDE SEQUENCE [LARGE SCALE GENOMIC DNA]</scope>
    <source>
        <strain evidence="1 2">BP57</strain>
    </source>
</reference>
<dbReference type="AlphaFoldDB" id="A0A8H8DB09"/>
<dbReference type="EMBL" id="JAEOAQ010000007">
    <property type="protein sequence ID" value="KAG5417261.1"/>
    <property type="molecule type" value="Genomic_DNA"/>
</dbReference>
<dbReference type="GeneID" id="93653523"/>
<dbReference type="Proteomes" id="UP000669133">
    <property type="component" value="Unassembled WGS sequence"/>
</dbReference>
<proteinExistence type="predicted"/>
<protein>
    <submittedName>
        <fullName evidence="1">Uncharacterized protein</fullName>
    </submittedName>
</protein>
<name>A0A8H8DB09_9ASCO</name>
<dbReference type="OrthoDB" id="4010482at2759"/>
<sequence length="222" mass="25517">MMFDKIKGIFASAKSVHVDAPEDNTEDEFGLKKSVSKDIYNFTENSTGSRLPPLNAHLTTRVNILSLQVYQGKTTPSKYLKECKDVQFVEFAIKYKNRMVLSVQKLVRLVTEVAEAWNNTRMFSNEVIGFIIQQSNQFIVGSPFDADLVEPFCLSLYADTKIIDQVDKLHKFIGKSKYKRFRRDIGTRMVSVFNMTVDIEEFANDLVSRFMALWIFALLDLN</sequence>
<organism evidence="1 2">
    <name type="scientific">Candida metapsilosis</name>
    <dbReference type="NCBI Taxonomy" id="273372"/>
    <lineage>
        <taxon>Eukaryota</taxon>
        <taxon>Fungi</taxon>
        <taxon>Dikarya</taxon>
        <taxon>Ascomycota</taxon>
        <taxon>Saccharomycotina</taxon>
        <taxon>Pichiomycetes</taxon>
        <taxon>Debaryomycetaceae</taxon>
        <taxon>Candida/Lodderomyces clade</taxon>
        <taxon>Candida</taxon>
    </lineage>
</organism>
<keyword evidence="2" id="KW-1185">Reference proteome</keyword>